<dbReference type="EMBL" id="BQKM01000001">
    <property type="protein sequence ID" value="GJN51002.1"/>
    <property type="molecule type" value="Genomic_DNA"/>
</dbReference>
<dbReference type="InterPro" id="IPR038444">
    <property type="entry name" value="DUF465_sf"/>
</dbReference>
<proteinExistence type="predicted"/>
<dbReference type="RefSeq" id="WP_173171986.1">
    <property type="nucleotide sequence ID" value="NZ_AP023189.1"/>
</dbReference>
<dbReference type="KEGG" id="ptw:TUM18999_44560"/>
<evidence type="ECO:0000313" key="2">
    <source>
        <dbReference type="EMBL" id="GJN51002.1"/>
    </source>
</evidence>
<name>A0A6J4E9Z2_9PSED</name>
<dbReference type="EMBL" id="AP023189">
    <property type="protein sequence ID" value="BCG26265.1"/>
    <property type="molecule type" value="Genomic_DNA"/>
</dbReference>
<reference evidence="1 3" key="1">
    <citation type="submission" date="2020-05" db="EMBL/GenBank/DDBJ databases">
        <title>Characterization of novel class B3 metallo-beta-lactamase from novel Pseudomonas species.</title>
        <authorList>
            <person name="Yamada K."/>
            <person name="Aoki K."/>
            <person name="Ishii Y."/>
        </authorList>
    </citation>
    <scope>NUCLEOTIDE SEQUENCE [LARGE SCALE GENOMIC DNA]</scope>
    <source>
        <strain evidence="1 3">TUM18999</strain>
        <strain evidence="2 4">TUM20286</strain>
    </source>
</reference>
<accession>A0A6J4E9Z2</accession>
<gene>
    <name evidence="1" type="ORF">TUM18999_44560</name>
    <name evidence="2" type="ORF">TUM20286_07540</name>
</gene>
<dbReference type="Proteomes" id="UP001054892">
    <property type="component" value="Unassembled WGS sequence"/>
</dbReference>
<dbReference type="Proteomes" id="UP000509383">
    <property type="component" value="Chromosome"/>
</dbReference>
<evidence type="ECO:0000313" key="3">
    <source>
        <dbReference type="Proteomes" id="UP000509383"/>
    </source>
</evidence>
<organism evidence="1 3">
    <name type="scientific">Pseudomonas tohonis</name>
    <dbReference type="NCBI Taxonomy" id="2725477"/>
    <lineage>
        <taxon>Bacteria</taxon>
        <taxon>Pseudomonadati</taxon>
        <taxon>Pseudomonadota</taxon>
        <taxon>Gammaproteobacteria</taxon>
        <taxon>Pseudomonadales</taxon>
        <taxon>Pseudomonadaceae</taxon>
        <taxon>Pseudomonas</taxon>
    </lineage>
</organism>
<protein>
    <recommendedName>
        <fullName evidence="5">DUF465 domain-containing protein</fullName>
    </recommendedName>
</protein>
<evidence type="ECO:0008006" key="5">
    <source>
        <dbReference type="Google" id="ProtNLM"/>
    </source>
</evidence>
<evidence type="ECO:0000313" key="4">
    <source>
        <dbReference type="Proteomes" id="UP001054892"/>
    </source>
</evidence>
<dbReference type="Gene3D" id="6.10.280.50">
    <property type="match status" value="1"/>
</dbReference>
<evidence type="ECO:0000313" key="1">
    <source>
        <dbReference type="EMBL" id="BCG26265.1"/>
    </source>
</evidence>
<keyword evidence="4" id="KW-1185">Reference proteome</keyword>
<dbReference type="AlphaFoldDB" id="A0A6J4E9Z2"/>
<sequence>MPVKHDLSQDIGVDARELERRKREDHKLVRLIDDYESADLKLVELGSNAGLGVSDEALHTLKAERLLAKDRIVQYLKYGT</sequence>